<comment type="caution">
    <text evidence="2">The sequence shown here is derived from an EMBL/GenBank/DDBJ whole genome shotgun (WGS) entry which is preliminary data.</text>
</comment>
<sequence length="256" mass="27791">GEFYAMSPEECQAVIKAVVEETSGRAVVMAGAARAGTLETIKIVQYAQSVGADGVQVVLPYYHIPEEEGMYLHYKQIAESVNSDFGIMVYNNSAVSGSWVKPSLMKRLSEIPNIIAVKENTSDIRSYWAMRKAVKPEDTVILCGLAELMFSFESLYGCPGFISGSASFAPDLSYSVYQAAATRDFDKLSQVVNSMEPYFSFVRRVGENHGPHTGIPGTGGMAGSMYIGVIKAAMDIIGLRGGEVRLPLVSLDEEEK</sequence>
<dbReference type="SMART" id="SM01130">
    <property type="entry name" value="DHDPS"/>
    <property type="match status" value="1"/>
</dbReference>
<dbReference type="InterPro" id="IPR013785">
    <property type="entry name" value="Aldolase_TIM"/>
</dbReference>
<dbReference type="PANTHER" id="PTHR12128">
    <property type="entry name" value="DIHYDRODIPICOLINATE SYNTHASE"/>
    <property type="match status" value="1"/>
</dbReference>
<evidence type="ECO:0008006" key="3">
    <source>
        <dbReference type="Google" id="ProtNLM"/>
    </source>
</evidence>
<name>X1UEV6_9ZZZZ</name>
<dbReference type="AlphaFoldDB" id="X1UEV6"/>
<dbReference type="InterPro" id="IPR002220">
    <property type="entry name" value="DapA-like"/>
</dbReference>
<organism evidence="2">
    <name type="scientific">marine sediment metagenome</name>
    <dbReference type="NCBI Taxonomy" id="412755"/>
    <lineage>
        <taxon>unclassified sequences</taxon>
        <taxon>metagenomes</taxon>
        <taxon>ecological metagenomes</taxon>
    </lineage>
</organism>
<feature type="non-terminal residue" evidence="2">
    <location>
        <position position="1"/>
    </location>
</feature>
<dbReference type="SUPFAM" id="SSF51569">
    <property type="entry name" value="Aldolase"/>
    <property type="match status" value="1"/>
</dbReference>
<dbReference type="Pfam" id="PF00701">
    <property type="entry name" value="DHDPS"/>
    <property type="match status" value="1"/>
</dbReference>
<reference evidence="2" key="1">
    <citation type="journal article" date="2014" name="Front. Microbiol.">
        <title>High frequency of phylogenetically diverse reductive dehalogenase-homologous genes in deep subseafloor sedimentary metagenomes.</title>
        <authorList>
            <person name="Kawai M."/>
            <person name="Futagami T."/>
            <person name="Toyoda A."/>
            <person name="Takaki Y."/>
            <person name="Nishi S."/>
            <person name="Hori S."/>
            <person name="Arai W."/>
            <person name="Tsubouchi T."/>
            <person name="Morono Y."/>
            <person name="Uchiyama I."/>
            <person name="Ito T."/>
            <person name="Fujiyama A."/>
            <person name="Inagaki F."/>
            <person name="Takami H."/>
        </authorList>
    </citation>
    <scope>NUCLEOTIDE SEQUENCE</scope>
    <source>
        <strain evidence="2">Expedition CK06-06</strain>
    </source>
</reference>
<dbReference type="GO" id="GO:0008840">
    <property type="term" value="F:4-hydroxy-tetrahydrodipicolinate synthase activity"/>
    <property type="evidence" value="ECO:0007669"/>
    <property type="project" value="TreeGrafter"/>
</dbReference>
<dbReference type="PANTHER" id="PTHR12128:SF66">
    <property type="entry name" value="4-HYDROXY-2-OXOGLUTARATE ALDOLASE, MITOCHONDRIAL"/>
    <property type="match status" value="1"/>
</dbReference>
<dbReference type="EMBL" id="BARW01027543">
    <property type="protein sequence ID" value="GAJ16033.1"/>
    <property type="molecule type" value="Genomic_DNA"/>
</dbReference>
<dbReference type="Gene3D" id="3.20.20.70">
    <property type="entry name" value="Aldolase class I"/>
    <property type="match status" value="1"/>
</dbReference>
<keyword evidence="1" id="KW-0456">Lyase</keyword>
<proteinExistence type="predicted"/>
<accession>X1UEV6</accession>
<dbReference type="PIRSF" id="PIRSF001365">
    <property type="entry name" value="DHDPS"/>
    <property type="match status" value="1"/>
</dbReference>
<evidence type="ECO:0000313" key="2">
    <source>
        <dbReference type="EMBL" id="GAJ16033.1"/>
    </source>
</evidence>
<protein>
    <recommendedName>
        <fullName evidence="3">Dihydrodipicolinate synthase family protein</fullName>
    </recommendedName>
</protein>
<gene>
    <name evidence="2" type="ORF">S12H4_44667</name>
</gene>
<evidence type="ECO:0000256" key="1">
    <source>
        <dbReference type="ARBA" id="ARBA00023239"/>
    </source>
</evidence>
<feature type="non-terminal residue" evidence="2">
    <location>
        <position position="256"/>
    </location>
</feature>
<dbReference type="CDD" id="cd00408">
    <property type="entry name" value="DHDPS-like"/>
    <property type="match status" value="1"/>
</dbReference>